<accession>A0ABR8C3Z4</accession>
<name>A0ABR8C3Z4_APHFL</name>
<evidence type="ECO:0000313" key="3">
    <source>
        <dbReference type="Proteomes" id="UP000606721"/>
    </source>
</evidence>
<gene>
    <name evidence="2" type="ORF">H6F99_25445</name>
</gene>
<keyword evidence="1" id="KW-0472">Membrane</keyword>
<feature type="transmembrane region" description="Helical" evidence="1">
    <location>
        <begin position="12"/>
        <end position="29"/>
    </location>
</feature>
<proteinExistence type="predicted"/>
<protein>
    <submittedName>
        <fullName evidence="2">Uncharacterized protein</fullName>
    </submittedName>
</protein>
<dbReference type="RefSeq" id="WP_190384611.1">
    <property type="nucleotide sequence ID" value="NZ_JACJQT010000125.1"/>
</dbReference>
<dbReference type="Proteomes" id="UP000606721">
    <property type="component" value="Unassembled WGS sequence"/>
</dbReference>
<dbReference type="EMBL" id="JACJQT010000125">
    <property type="protein sequence ID" value="MBD2281490.1"/>
    <property type="molecule type" value="Genomic_DNA"/>
</dbReference>
<evidence type="ECO:0000313" key="2">
    <source>
        <dbReference type="EMBL" id="MBD2281490.1"/>
    </source>
</evidence>
<keyword evidence="3" id="KW-1185">Reference proteome</keyword>
<reference evidence="2 3" key="1">
    <citation type="journal article" date="2020" name="ISME J.">
        <title>Comparative genomics reveals insights into cyanobacterial evolution and habitat adaptation.</title>
        <authorList>
            <person name="Chen M.Y."/>
            <person name="Teng W.K."/>
            <person name="Zhao L."/>
            <person name="Hu C.X."/>
            <person name="Zhou Y.K."/>
            <person name="Han B.P."/>
            <person name="Song L.R."/>
            <person name="Shu W.S."/>
        </authorList>
    </citation>
    <scope>NUCLEOTIDE SEQUENCE [LARGE SCALE GENOMIC DNA]</scope>
    <source>
        <strain evidence="2 3">FACHB-1040</strain>
    </source>
</reference>
<evidence type="ECO:0000256" key="1">
    <source>
        <dbReference type="SAM" id="Phobius"/>
    </source>
</evidence>
<keyword evidence="1" id="KW-1133">Transmembrane helix</keyword>
<keyword evidence="1" id="KW-0812">Transmembrane</keyword>
<sequence length="52" mass="6094">MARIQLDDNNVVLGIVLLMPIPFFSNLALNNYQTRLFHDQKTQSSWLNRPHI</sequence>
<comment type="caution">
    <text evidence="2">The sequence shown here is derived from an EMBL/GenBank/DDBJ whole genome shotgun (WGS) entry which is preliminary data.</text>
</comment>
<organism evidence="2 3">
    <name type="scientific">Aphanizomenon flos-aquae FACHB-1040</name>
    <dbReference type="NCBI Taxonomy" id="2692887"/>
    <lineage>
        <taxon>Bacteria</taxon>
        <taxon>Bacillati</taxon>
        <taxon>Cyanobacteriota</taxon>
        <taxon>Cyanophyceae</taxon>
        <taxon>Nostocales</taxon>
        <taxon>Aphanizomenonaceae</taxon>
        <taxon>Aphanizomenon</taxon>
    </lineage>
</organism>